<gene>
    <name evidence="1" type="ORF">AURANDRAFT_68337</name>
</gene>
<dbReference type="GeneID" id="20226741"/>
<protein>
    <submittedName>
        <fullName evidence="1">Uncharacterized protein</fullName>
    </submittedName>
</protein>
<keyword evidence="2" id="KW-1185">Reference proteome</keyword>
<dbReference type="Proteomes" id="UP000002729">
    <property type="component" value="Unassembled WGS sequence"/>
</dbReference>
<accession>F0YPA1</accession>
<dbReference type="InParanoid" id="F0YPA1"/>
<dbReference type="AlphaFoldDB" id="F0YPA1"/>
<proteinExistence type="predicted"/>
<dbReference type="RefSeq" id="XP_009042247.1">
    <property type="nucleotide sequence ID" value="XM_009043999.1"/>
</dbReference>
<evidence type="ECO:0000313" key="1">
    <source>
        <dbReference type="EMBL" id="EGB03058.1"/>
    </source>
</evidence>
<sequence length="320" mass="35273">MRWLALACACRAASDELLISYEGSIDANLGGLGNRLLGLISAKMFADLARARFAVVDERFTGHVPFSGMFDYPPALRWNASHDAYDLTCGLNFENHRCGQTLAHLNSRRSGEELMAKLHPESSTLRLRFPQCTVFRVVSNMYFGALYRPNATRPSFGDVVSHVARPSAAVAARVRAATTGWEPANHAVAVHLRSFFKPDLDAVAVCLCHVVGKTKYEATRNQSDPPPVVKQAWLISDSEIHPLCVFEDGGTTFVWDEEVSSVPGDSAVRVVDDVYPTTRQAQRGVDNPHGEHAEDVFLIEAGVLDDRVVVAVRPERDIVW</sequence>
<name>F0YPA1_AURAN</name>
<dbReference type="EMBL" id="GL833208">
    <property type="protein sequence ID" value="EGB03058.1"/>
    <property type="molecule type" value="Genomic_DNA"/>
</dbReference>
<evidence type="ECO:0000313" key="2">
    <source>
        <dbReference type="Proteomes" id="UP000002729"/>
    </source>
</evidence>
<dbReference type="KEGG" id="aaf:AURANDRAFT_68337"/>
<reference evidence="1 2" key="1">
    <citation type="journal article" date="2011" name="Proc. Natl. Acad. Sci. U.S.A.">
        <title>Niche of harmful alga Aureococcus anophagefferens revealed through ecogenomics.</title>
        <authorList>
            <person name="Gobler C.J."/>
            <person name="Berry D.L."/>
            <person name="Dyhrman S.T."/>
            <person name="Wilhelm S.W."/>
            <person name="Salamov A."/>
            <person name="Lobanov A.V."/>
            <person name="Zhang Y."/>
            <person name="Collier J.L."/>
            <person name="Wurch L.L."/>
            <person name="Kustka A.B."/>
            <person name="Dill B.D."/>
            <person name="Shah M."/>
            <person name="VerBerkmoes N.C."/>
            <person name="Kuo A."/>
            <person name="Terry A."/>
            <person name="Pangilinan J."/>
            <person name="Lindquist E.A."/>
            <person name="Lucas S."/>
            <person name="Paulsen I.T."/>
            <person name="Hattenrath-Lehmann T.K."/>
            <person name="Talmage S.C."/>
            <person name="Walker E.A."/>
            <person name="Koch F."/>
            <person name="Burson A.M."/>
            <person name="Marcoval M.A."/>
            <person name="Tang Y.Z."/>
            <person name="Lecleir G.R."/>
            <person name="Coyne K.J."/>
            <person name="Berg G.M."/>
            <person name="Bertrand E.M."/>
            <person name="Saito M.A."/>
            <person name="Gladyshev V.N."/>
            <person name="Grigoriev I.V."/>
        </authorList>
    </citation>
    <scope>NUCLEOTIDE SEQUENCE [LARGE SCALE GENOMIC DNA]</scope>
    <source>
        <strain evidence="2">CCMP 1984</strain>
    </source>
</reference>
<organism evidence="2">
    <name type="scientific">Aureococcus anophagefferens</name>
    <name type="common">Harmful bloom alga</name>
    <dbReference type="NCBI Taxonomy" id="44056"/>
    <lineage>
        <taxon>Eukaryota</taxon>
        <taxon>Sar</taxon>
        <taxon>Stramenopiles</taxon>
        <taxon>Ochrophyta</taxon>
        <taxon>Pelagophyceae</taxon>
        <taxon>Pelagomonadales</taxon>
        <taxon>Pelagomonadaceae</taxon>
        <taxon>Aureococcus</taxon>
    </lineage>
</organism>
<dbReference type="OrthoDB" id="565618at2759"/>